<protein>
    <submittedName>
        <fullName evidence="1">Uncharacterized protein</fullName>
    </submittedName>
</protein>
<sequence>MPTCQTENYGPLAGVTYLETYTDGSPKGCAFDEPNTINTPVGMLIPHYGPANLRNREGLALEFFKSGQIKSIDLENATEVITSLGNLSAERISFYENGRIHRLFPLNGRINGYWTEHDEYTLAKPMAFDLAVGAFSAKVVSLCFYESGALKSLTMWPQETIEINSPDGLVKVRYGFSLYENGILKSFEPALPEPIVTPIGIVIAYDSNAHGINCDENSVNYSPAGKVRSLITGNNGLMITAPEGKQFVQPLMKPGTLDPEVLVPEPMTIVFSDGKMEIIQDNIVTVDLKTATVRSILVHDPMKKSCGDCSSCSSCG</sequence>
<evidence type="ECO:0000313" key="2">
    <source>
        <dbReference type="Proteomes" id="UP000176244"/>
    </source>
</evidence>
<dbReference type="OrthoDB" id="594021at2"/>
<comment type="caution">
    <text evidence="1">The sequence shown here is derived from an EMBL/GenBank/DDBJ whole genome shotgun (WGS) entry which is preliminary data.</text>
</comment>
<organism evidence="1 2">
    <name type="scientific">Acetobacterium wieringae</name>
    <dbReference type="NCBI Taxonomy" id="52694"/>
    <lineage>
        <taxon>Bacteria</taxon>
        <taxon>Bacillati</taxon>
        <taxon>Bacillota</taxon>
        <taxon>Clostridia</taxon>
        <taxon>Eubacteriales</taxon>
        <taxon>Eubacteriaceae</taxon>
        <taxon>Acetobacterium</taxon>
    </lineage>
</organism>
<dbReference type="EMBL" id="LKEU01000018">
    <property type="protein sequence ID" value="OFV71553.1"/>
    <property type="molecule type" value="Genomic_DNA"/>
</dbReference>
<proteinExistence type="predicted"/>
<name>A0A1F2PJN9_9FIRM</name>
<dbReference type="STRING" id="52694.ACWI_08580"/>
<gene>
    <name evidence="1" type="ORF">ACWI_08580</name>
</gene>
<dbReference type="AlphaFoldDB" id="A0A1F2PJN9"/>
<dbReference type="RefSeq" id="WP_070370203.1">
    <property type="nucleotide sequence ID" value="NZ_CP097897.1"/>
</dbReference>
<evidence type="ECO:0000313" key="1">
    <source>
        <dbReference type="EMBL" id="OFV71553.1"/>
    </source>
</evidence>
<reference evidence="1 2" key="1">
    <citation type="submission" date="2015-09" db="EMBL/GenBank/DDBJ databases">
        <title>Genome sequence of Acetobacterium wieringae DSM 1911.</title>
        <authorList>
            <person name="Poehlein A."/>
            <person name="Bengelsdorf F.R."/>
            <person name="Schiel-Bengelsdorf B."/>
            <person name="Duerre P."/>
            <person name="Daniel R."/>
        </authorList>
    </citation>
    <scope>NUCLEOTIDE SEQUENCE [LARGE SCALE GENOMIC DNA]</scope>
    <source>
        <strain evidence="1 2">DSM 1911</strain>
    </source>
</reference>
<dbReference type="Proteomes" id="UP000176244">
    <property type="component" value="Unassembled WGS sequence"/>
</dbReference>
<accession>A0A1F2PJN9</accession>